<reference evidence="1 2" key="1">
    <citation type="submission" date="2013-04" db="EMBL/GenBank/DDBJ databases">
        <title>The genome sequencing project of 58 acetic acid bacteria.</title>
        <authorList>
            <person name="Okamoto-Kainuma A."/>
            <person name="Ishikawa M."/>
            <person name="Umino S."/>
            <person name="Koizumi Y."/>
            <person name="Shiwa Y."/>
            <person name="Yoshikawa H."/>
            <person name="Matsutani M."/>
            <person name="Matsushita K."/>
        </authorList>
    </citation>
    <scope>NUCLEOTIDE SEQUENCE [LARGE SCALE GENOMIC DNA]</scope>
    <source>
        <strain evidence="1 2">NBRC 106555</strain>
    </source>
</reference>
<gene>
    <name evidence="1" type="ORF">AA106555_0579</name>
</gene>
<dbReference type="EMBL" id="BAQC01000013">
    <property type="protein sequence ID" value="GBR51519.1"/>
    <property type="molecule type" value="Genomic_DNA"/>
</dbReference>
<name>A0ABQ0QNI5_9PROT</name>
<organism evidence="1 2">
    <name type="scientific">Neokomagataea thailandica NBRC 106555</name>
    <dbReference type="NCBI Taxonomy" id="1223520"/>
    <lineage>
        <taxon>Bacteria</taxon>
        <taxon>Pseudomonadati</taxon>
        <taxon>Pseudomonadota</taxon>
        <taxon>Alphaproteobacteria</taxon>
        <taxon>Acetobacterales</taxon>
        <taxon>Acetobacteraceae</taxon>
        <taxon>Neokomagataea</taxon>
    </lineage>
</organism>
<accession>A0ABQ0QNI5</accession>
<proteinExistence type="predicted"/>
<dbReference type="Proteomes" id="UP001062632">
    <property type="component" value="Unassembled WGS sequence"/>
</dbReference>
<comment type="caution">
    <text evidence="1">The sequence shown here is derived from an EMBL/GenBank/DDBJ whole genome shotgun (WGS) entry which is preliminary data.</text>
</comment>
<keyword evidence="2" id="KW-1185">Reference proteome</keyword>
<evidence type="ECO:0000313" key="2">
    <source>
        <dbReference type="Proteomes" id="UP001062632"/>
    </source>
</evidence>
<evidence type="ECO:0000313" key="1">
    <source>
        <dbReference type="EMBL" id="GBR51519.1"/>
    </source>
</evidence>
<protein>
    <submittedName>
        <fullName evidence="1">Uncharacterized protein</fullName>
    </submittedName>
</protein>
<sequence length="78" mass="8772">MGARKKPIAPKEQIINTVIRTKLRGELKGLPKADNRTYGINEKNKKDCFDAFLLKIKGIVSVKPKDIPAGKKIDNKIR</sequence>